<dbReference type="OrthoDB" id="2750930at2759"/>
<evidence type="ECO:0000256" key="1">
    <source>
        <dbReference type="SAM" id="MobiDB-lite"/>
    </source>
</evidence>
<name>A0A5B0M2W9_PUCGR</name>
<dbReference type="EMBL" id="VSWC01000171">
    <property type="protein sequence ID" value="KAA1070619.1"/>
    <property type="molecule type" value="Genomic_DNA"/>
</dbReference>
<keyword evidence="4" id="KW-1185">Reference proteome</keyword>
<evidence type="ECO:0000313" key="2">
    <source>
        <dbReference type="EMBL" id="KAA1070619.1"/>
    </source>
</evidence>
<sequence length="423" mass="46303">MLPTPRPPDPIRPPGAPHADDLEMNEDSEVQLPSRPSTKPPSSSLHILLTKALGESATQDANGAVVLKADFVELLLDLSANNKRMMRRREETIDKLNARVDAKVDPVIKRLAEVEMLLKNGSKTSTKNAKSFASAAASTPATSIHAPTTCPPSNQTIASLKPKRVIIHSNPASTTLKDVPSCALVQKVNEALLELDAKVDGERVAIRGASLLPSGDVSFYTKDQSHQNWLMANKHVWSKAVHPDLEATPSTYSVMAHGIPKSFDIGNPANLARLASENSFQAVDLVRVRWMGSNEPSAKKAGSIILSFTDKDLAYCIEKSGIFLNYDFHRTDRFKPRPPQCFKCLKMGHFGKWCREPAKCAKCSGKHSTNKCPEGLRGVTTCVLCKDGLKNKVDGISSVDHTPFSMACPYKKAWFDKKRPLSQ</sequence>
<dbReference type="Proteomes" id="UP000324748">
    <property type="component" value="Unassembled WGS sequence"/>
</dbReference>
<evidence type="ECO:0008006" key="6">
    <source>
        <dbReference type="Google" id="ProtNLM"/>
    </source>
</evidence>
<proteinExistence type="predicted"/>
<feature type="compositionally biased region" description="Pro residues" evidence="1">
    <location>
        <begin position="1"/>
        <end position="16"/>
    </location>
</feature>
<comment type="caution">
    <text evidence="2">The sequence shown here is derived from an EMBL/GenBank/DDBJ whole genome shotgun (WGS) entry which is preliminary data.</text>
</comment>
<protein>
    <recommendedName>
        <fullName evidence="6">CCHC-type domain-containing protein</fullName>
    </recommendedName>
</protein>
<dbReference type="Proteomes" id="UP000325313">
    <property type="component" value="Unassembled WGS sequence"/>
</dbReference>
<dbReference type="EMBL" id="VDEP01000404">
    <property type="protein sequence ID" value="KAA1089786.1"/>
    <property type="molecule type" value="Genomic_DNA"/>
</dbReference>
<organism evidence="2 4">
    <name type="scientific">Puccinia graminis f. sp. tritici</name>
    <dbReference type="NCBI Taxonomy" id="56615"/>
    <lineage>
        <taxon>Eukaryota</taxon>
        <taxon>Fungi</taxon>
        <taxon>Dikarya</taxon>
        <taxon>Basidiomycota</taxon>
        <taxon>Pucciniomycotina</taxon>
        <taxon>Pucciniomycetes</taxon>
        <taxon>Pucciniales</taxon>
        <taxon>Pucciniaceae</taxon>
        <taxon>Puccinia</taxon>
    </lineage>
</organism>
<dbReference type="AlphaFoldDB" id="A0A5B0M2W9"/>
<feature type="compositionally biased region" description="Low complexity" evidence="1">
    <location>
        <begin position="33"/>
        <end position="43"/>
    </location>
</feature>
<reference evidence="4 5" key="1">
    <citation type="submission" date="2019-05" db="EMBL/GenBank/DDBJ databases">
        <title>Emergence of the Ug99 lineage of the wheat stem rust pathogen through somatic hybridization.</title>
        <authorList>
            <person name="Li F."/>
            <person name="Upadhyaya N.M."/>
            <person name="Sperschneider J."/>
            <person name="Matny O."/>
            <person name="Nguyen-Phuc H."/>
            <person name="Mago R."/>
            <person name="Raley C."/>
            <person name="Miller M.E."/>
            <person name="Silverstein K.A.T."/>
            <person name="Henningsen E."/>
            <person name="Hirsch C.D."/>
            <person name="Visser B."/>
            <person name="Pretorius Z.A."/>
            <person name="Steffenson B.J."/>
            <person name="Schwessinger B."/>
            <person name="Dodds P.N."/>
            <person name="Figueroa M."/>
        </authorList>
    </citation>
    <scope>NUCLEOTIDE SEQUENCE [LARGE SCALE GENOMIC DNA]</scope>
    <source>
        <strain evidence="2">21-0</strain>
        <strain evidence="3 5">Ug99</strain>
    </source>
</reference>
<evidence type="ECO:0000313" key="3">
    <source>
        <dbReference type="EMBL" id="KAA1089786.1"/>
    </source>
</evidence>
<feature type="region of interest" description="Disordered" evidence="1">
    <location>
        <begin position="1"/>
        <end position="43"/>
    </location>
</feature>
<evidence type="ECO:0000313" key="5">
    <source>
        <dbReference type="Proteomes" id="UP000325313"/>
    </source>
</evidence>
<evidence type="ECO:0000313" key="4">
    <source>
        <dbReference type="Proteomes" id="UP000324748"/>
    </source>
</evidence>
<accession>A0A5B0M2W9</accession>
<gene>
    <name evidence="2" type="ORF">PGT21_018040</name>
    <name evidence="3" type="ORF">PGTUg99_011544</name>
</gene>